<organism evidence="1 2">
    <name type="scientific">Oryza sativa subsp. japonica</name>
    <name type="common">Rice</name>
    <dbReference type="NCBI Taxonomy" id="39947"/>
    <lineage>
        <taxon>Eukaryota</taxon>
        <taxon>Viridiplantae</taxon>
        <taxon>Streptophyta</taxon>
        <taxon>Embryophyta</taxon>
        <taxon>Tracheophyta</taxon>
        <taxon>Spermatophyta</taxon>
        <taxon>Magnoliopsida</taxon>
        <taxon>Liliopsida</taxon>
        <taxon>Poales</taxon>
        <taxon>Poaceae</taxon>
        <taxon>BOP clade</taxon>
        <taxon>Oryzoideae</taxon>
        <taxon>Oryzeae</taxon>
        <taxon>Oryzinae</taxon>
        <taxon>Oryza</taxon>
        <taxon>Oryza sativa</taxon>
    </lineage>
</organism>
<sequence length="79" mass="8962">MEAALMGVVANSAMGLSPKRHLRERNLGKIATSDTRINQRGKKTSVRKFDEYGDMMTLIIVMSRDGRRDLDDLDHRDVT</sequence>
<protein>
    <submittedName>
        <fullName evidence="1">Uncharacterized protein</fullName>
    </submittedName>
</protein>
<dbReference type="Proteomes" id="UP000000763">
    <property type="component" value="Chromosome 7"/>
</dbReference>
<evidence type="ECO:0000313" key="1">
    <source>
        <dbReference type="EMBL" id="BAC84507.1"/>
    </source>
</evidence>
<gene>
    <name evidence="1" type="primary">P0669H03.6</name>
</gene>
<reference evidence="2" key="2">
    <citation type="journal article" date="2008" name="Nucleic Acids Res.">
        <title>The rice annotation project database (RAP-DB): 2008 update.</title>
        <authorList>
            <consortium name="The rice annotation project (RAP)"/>
        </authorList>
    </citation>
    <scope>GENOME REANNOTATION</scope>
    <source>
        <strain evidence="2">cv. Nipponbare</strain>
    </source>
</reference>
<accession>Q6YVM8</accession>
<dbReference type="EMBL" id="AP005824">
    <property type="protein sequence ID" value="BAC84507.1"/>
    <property type="molecule type" value="Genomic_DNA"/>
</dbReference>
<name>Q6YVM8_ORYSJ</name>
<dbReference type="AlphaFoldDB" id="Q6YVM8"/>
<evidence type="ECO:0000313" key="2">
    <source>
        <dbReference type="Proteomes" id="UP000000763"/>
    </source>
</evidence>
<proteinExistence type="predicted"/>
<reference evidence="2" key="1">
    <citation type="journal article" date="2005" name="Nature">
        <title>The map-based sequence of the rice genome.</title>
        <authorList>
            <consortium name="International rice genome sequencing project (IRGSP)"/>
            <person name="Matsumoto T."/>
            <person name="Wu J."/>
            <person name="Kanamori H."/>
            <person name="Katayose Y."/>
            <person name="Fujisawa M."/>
            <person name="Namiki N."/>
            <person name="Mizuno H."/>
            <person name="Yamamoto K."/>
            <person name="Antonio B.A."/>
            <person name="Baba T."/>
            <person name="Sakata K."/>
            <person name="Nagamura Y."/>
            <person name="Aoki H."/>
            <person name="Arikawa K."/>
            <person name="Arita K."/>
            <person name="Bito T."/>
            <person name="Chiden Y."/>
            <person name="Fujitsuka N."/>
            <person name="Fukunaka R."/>
            <person name="Hamada M."/>
            <person name="Harada C."/>
            <person name="Hayashi A."/>
            <person name="Hijishita S."/>
            <person name="Honda M."/>
            <person name="Hosokawa S."/>
            <person name="Ichikawa Y."/>
            <person name="Idonuma A."/>
            <person name="Iijima M."/>
            <person name="Ikeda M."/>
            <person name="Ikeno M."/>
            <person name="Ito K."/>
            <person name="Ito S."/>
            <person name="Ito T."/>
            <person name="Ito Y."/>
            <person name="Ito Y."/>
            <person name="Iwabuchi A."/>
            <person name="Kamiya K."/>
            <person name="Karasawa W."/>
            <person name="Kurita K."/>
            <person name="Katagiri S."/>
            <person name="Kikuta A."/>
            <person name="Kobayashi H."/>
            <person name="Kobayashi N."/>
            <person name="Machita K."/>
            <person name="Maehara T."/>
            <person name="Masukawa M."/>
            <person name="Mizubayashi T."/>
            <person name="Mukai Y."/>
            <person name="Nagasaki H."/>
            <person name="Nagata Y."/>
            <person name="Naito S."/>
            <person name="Nakashima M."/>
            <person name="Nakama Y."/>
            <person name="Nakamichi Y."/>
            <person name="Nakamura M."/>
            <person name="Meguro A."/>
            <person name="Negishi M."/>
            <person name="Ohta I."/>
            <person name="Ohta T."/>
            <person name="Okamoto M."/>
            <person name="Ono N."/>
            <person name="Saji S."/>
            <person name="Sakaguchi M."/>
            <person name="Sakai K."/>
            <person name="Shibata M."/>
            <person name="Shimokawa T."/>
            <person name="Song J."/>
            <person name="Takazaki Y."/>
            <person name="Terasawa K."/>
            <person name="Tsugane M."/>
            <person name="Tsuji K."/>
            <person name="Ueda S."/>
            <person name="Waki K."/>
            <person name="Yamagata H."/>
            <person name="Yamamoto M."/>
            <person name="Yamamoto S."/>
            <person name="Yamane H."/>
            <person name="Yoshiki S."/>
            <person name="Yoshihara R."/>
            <person name="Yukawa K."/>
            <person name="Zhong H."/>
            <person name="Yano M."/>
            <person name="Yuan Q."/>
            <person name="Ouyang S."/>
            <person name="Liu J."/>
            <person name="Jones K.M."/>
            <person name="Gansberger K."/>
            <person name="Moffat K."/>
            <person name="Hill J."/>
            <person name="Bera J."/>
            <person name="Fadrosh D."/>
            <person name="Jin S."/>
            <person name="Johri S."/>
            <person name="Kim M."/>
            <person name="Overton L."/>
            <person name="Reardon M."/>
            <person name="Tsitrin T."/>
            <person name="Vuong H."/>
            <person name="Weaver B."/>
            <person name="Ciecko A."/>
            <person name="Tallon L."/>
            <person name="Jackson J."/>
            <person name="Pai G."/>
            <person name="Aken S.V."/>
            <person name="Utterback T."/>
            <person name="Reidmuller S."/>
            <person name="Feldblyum T."/>
            <person name="Hsiao J."/>
            <person name="Zismann V."/>
            <person name="Iobst S."/>
            <person name="de Vazeille A.R."/>
            <person name="Buell C.R."/>
            <person name="Ying K."/>
            <person name="Li Y."/>
            <person name="Lu T."/>
            <person name="Huang Y."/>
            <person name="Zhao Q."/>
            <person name="Feng Q."/>
            <person name="Zhang L."/>
            <person name="Zhu J."/>
            <person name="Weng Q."/>
            <person name="Mu J."/>
            <person name="Lu Y."/>
            <person name="Fan D."/>
            <person name="Liu Y."/>
            <person name="Guan J."/>
            <person name="Zhang Y."/>
            <person name="Yu S."/>
            <person name="Liu X."/>
            <person name="Zhang Y."/>
            <person name="Hong G."/>
            <person name="Han B."/>
            <person name="Choisne N."/>
            <person name="Demange N."/>
            <person name="Orjeda G."/>
            <person name="Samain S."/>
            <person name="Cattolico L."/>
            <person name="Pelletier E."/>
            <person name="Couloux A."/>
            <person name="Segurens B."/>
            <person name="Wincker P."/>
            <person name="D'Hont A."/>
            <person name="Scarpelli C."/>
            <person name="Weissenbach J."/>
            <person name="Salanoubat M."/>
            <person name="Quetier F."/>
            <person name="Yu Y."/>
            <person name="Kim H.R."/>
            <person name="Rambo T."/>
            <person name="Currie J."/>
            <person name="Collura K."/>
            <person name="Luo M."/>
            <person name="Yang T."/>
            <person name="Ammiraju J.S.S."/>
            <person name="Engler F."/>
            <person name="Soderlund C."/>
            <person name="Wing R.A."/>
            <person name="Palmer L.E."/>
            <person name="de la Bastide M."/>
            <person name="Spiegel L."/>
            <person name="Nascimento L."/>
            <person name="Zutavern T."/>
            <person name="O'Shaughnessy A."/>
            <person name="Dike S."/>
            <person name="Dedhia N."/>
            <person name="Preston R."/>
            <person name="Balija V."/>
            <person name="McCombie W.R."/>
            <person name="Chow T."/>
            <person name="Chen H."/>
            <person name="Chung M."/>
            <person name="Chen C."/>
            <person name="Shaw J."/>
            <person name="Wu H."/>
            <person name="Hsiao K."/>
            <person name="Chao Y."/>
            <person name="Chu M."/>
            <person name="Cheng C."/>
            <person name="Hour A."/>
            <person name="Lee P."/>
            <person name="Lin S."/>
            <person name="Lin Y."/>
            <person name="Liou J."/>
            <person name="Liu S."/>
            <person name="Hsing Y."/>
            <person name="Raghuvanshi S."/>
            <person name="Mohanty A."/>
            <person name="Bharti A.K."/>
            <person name="Gaur A."/>
            <person name="Gupta V."/>
            <person name="Kumar D."/>
            <person name="Ravi V."/>
            <person name="Vij S."/>
            <person name="Kapur A."/>
            <person name="Khurana P."/>
            <person name="Khurana P."/>
            <person name="Khurana J.P."/>
            <person name="Tyagi A.K."/>
            <person name="Gaikwad K."/>
            <person name="Singh A."/>
            <person name="Dalal V."/>
            <person name="Srivastava S."/>
            <person name="Dixit A."/>
            <person name="Pal A.K."/>
            <person name="Ghazi I.A."/>
            <person name="Yadav M."/>
            <person name="Pandit A."/>
            <person name="Bhargava A."/>
            <person name="Sureshbabu K."/>
            <person name="Batra K."/>
            <person name="Sharma T.R."/>
            <person name="Mohapatra T."/>
            <person name="Singh N.K."/>
            <person name="Messing J."/>
            <person name="Nelson A.B."/>
            <person name="Fuks G."/>
            <person name="Kavchok S."/>
            <person name="Keizer G."/>
            <person name="Linton E."/>
            <person name="Llaca V."/>
            <person name="Song R."/>
            <person name="Tanyolac B."/>
            <person name="Young S."/>
            <person name="Ho-Il K."/>
            <person name="Hahn J.H."/>
            <person name="Sangsakoo G."/>
            <person name="Vanavichit A."/>
            <person name="de Mattos Luiz.A.T."/>
            <person name="Zimmer P.D."/>
            <person name="Malone G."/>
            <person name="Dellagostin O."/>
            <person name="de Oliveira A.C."/>
            <person name="Bevan M."/>
            <person name="Bancroft I."/>
            <person name="Minx P."/>
            <person name="Cordum H."/>
            <person name="Wilson R."/>
            <person name="Cheng Z."/>
            <person name="Jin W."/>
            <person name="Jiang J."/>
            <person name="Leong S.A."/>
            <person name="Iwama H."/>
            <person name="Gojobori T."/>
            <person name="Itoh T."/>
            <person name="Niimura Y."/>
            <person name="Fujii Y."/>
            <person name="Habara T."/>
            <person name="Sakai H."/>
            <person name="Sato Y."/>
            <person name="Wilson G."/>
            <person name="Kumar K."/>
            <person name="McCouch S."/>
            <person name="Juretic N."/>
            <person name="Hoen D."/>
            <person name="Wright S."/>
            <person name="Bruskiewich R."/>
            <person name="Bureau T."/>
            <person name="Miyao A."/>
            <person name="Hirochika H."/>
            <person name="Nishikawa T."/>
            <person name="Kadowaki K."/>
            <person name="Sugiura M."/>
            <person name="Burr B."/>
            <person name="Sasaki T."/>
        </authorList>
    </citation>
    <scope>NUCLEOTIDE SEQUENCE [LARGE SCALE GENOMIC DNA]</scope>
    <source>
        <strain evidence="2">cv. Nipponbare</strain>
    </source>
</reference>